<reference evidence="19 20" key="1">
    <citation type="journal article" date="2016" name="Nat. Commun.">
        <title>Ectomycorrhizal ecology is imprinted in the genome of the dominant symbiotic fungus Cenococcum geophilum.</title>
        <authorList>
            <consortium name="DOE Joint Genome Institute"/>
            <person name="Peter M."/>
            <person name="Kohler A."/>
            <person name="Ohm R.A."/>
            <person name="Kuo A."/>
            <person name="Krutzmann J."/>
            <person name="Morin E."/>
            <person name="Arend M."/>
            <person name="Barry K.W."/>
            <person name="Binder M."/>
            <person name="Choi C."/>
            <person name="Clum A."/>
            <person name="Copeland A."/>
            <person name="Grisel N."/>
            <person name="Haridas S."/>
            <person name="Kipfer T."/>
            <person name="LaButti K."/>
            <person name="Lindquist E."/>
            <person name="Lipzen A."/>
            <person name="Maire R."/>
            <person name="Meier B."/>
            <person name="Mihaltcheva S."/>
            <person name="Molinier V."/>
            <person name="Murat C."/>
            <person name="Poggeler S."/>
            <person name="Quandt C.A."/>
            <person name="Sperisen C."/>
            <person name="Tritt A."/>
            <person name="Tisserant E."/>
            <person name="Crous P.W."/>
            <person name="Henrissat B."/>
            <person name="Nehls U."/>
            <person name="Egli S."/>
            <person name="Spatafora J.W."/>
            <person name="Grigoriev I.V."/>
            <person name="Martin F.M."/>
        </authorList>
    </citation>
    <scope>NUCLEOTIDE SEQUENCE [LARGE SCALE GENOMIC DNA]</scope>
    <source>
        <strain evidence="19 20">CBS 459.81</strain>
    </source>
</reference>
<dbReference type="GO" id="GO:0005576">
    <property type="term" value="C:extracellular region"/>
    <property type="evidence" value="ECO:0007669"/>
    <property type="project" value="TreeGrafter"/>
</dbReference>
<comment type="similarity">
    <text evidence="3 17">Belongs to the RNase T2 family.</text>
</comment>
<dbReference type="InterPro" id="IPR033130">
    <property type="entry name" value="RNase_T2_His_AS_2"/>
</dbReference>
<dbReference type="PROSITE" id="PS00530">
    <property type="entry name" value="RNASE_T2_1"/>
    <property type="match status" value="1"/>
</dbReference>
<name>A0A8E2JHR1_9PEZI</name>
<evidence type="ECO:0000259" key="18">
    <source>
        <dbReference type="Pfam" id="PF25488"/>
    </source>
</evidence>
<evidence type="ECO:0000256" key="8">
    <source>
        <dbReference type="ARBA" id="ARBA00022729"/>
    </source>
</evidence>
<dbReference type="GO" id="GO:0003723">
    <property type="term" value="F:RNA binding"/>
    <property type="evidence" value="ECO:0007669"/>
    <property type="project" value="InterPro"/>
</dbReference>
<dbReference type="GO" id="GO:0016787">
    <property type="term" value="F:hydrolase activity"/>
    <property type="evidence" value="ECO:0007669"/>
    <property type="project" value="UniProtKB-KW"/>
</dbReference>
<comment type="function">
    <text evidence="14">Rnase which modulates cell survival under stress conditions. Released from the vacuole to the cytoplasm during stress to promote tRNA and rRNA cleavage and to activate separately a downstream pathway that promotes cell death. Involved in cell size, vacuolar morphology and growth at high temperatures and high salt concentration.</text>
</comment>
<dbReference type="CDD" id="cd01061">
    <property type="entry name" value="RNase_T2_euk"/>
    <property type="match status" value="1"/>
</dbReference>
<dbReference type="OrthoDB" id="435754at2759"/>
<keyword evidence="20" id="KW-1185">Reference proteome</keyword>
<feature type="active site" evidence="16">
    <location>
        <position position="174"/>
    </location>
</feature>
<keyword evidence="12" id="KW-0325">Glycoprotein</keyword>
<keyword evidence="6" id="KW-0926">Vacuole</keyword>
<evidence type="ECO:0000256" key="10">
    <source>
        <dbReference type="ARBA" id="ARBA00022801"/>
    </source>
</evidence>
<dbReference type="Pfam" id="PF00445">
    <property type="entry name" value="Ribonuclease_T2"/>
    <property type="match status" value="1"/>
</dbReference>
<comment type="subcellular location">
    <subcellularLocation>
        <location evidence="2">Cytoplasm</location>
    </subcellularLocation>
    <subcellularLocation>
        <location evidence="1">Vacuole lumen</location>
    </subcellularLocation>
</comment>
<evidence type="ECO:0000256" key="15">
    <source>
        <dbReference type="ARBA" id="ARBA00071169"/>
    </source>
</evidence>
<accession>A0A8E2JHR1</accession>
<feature type="domain" description="RNase T2-like C-terminal" evidence="18">
    <location>
        <begin position="341"/>
        <end position="454"/>
    </location>
</feature>
<evidence type="ECO:0000256" key="14">
    <source>
        <dbReference type="ARBA" id="ARBA00025494"/>
    </source>
</evidence>
<dbReference type="SUPFAM" id="SSF55895">
    <property type="entry name" value="Ribonuclease Rh-like"/>
    <property type="match status" value="1"/>
</dbReference>
<evidence type="ECO:0000313" key="20">
    <source>
        <dbReference type="Proteomes" id="UP000250266"/>
    </source>
</evidence>
<evidence type="ECO:0000256" key="4">
    <source>
        <dbReference type="ARBA" id="ARBA00012571"/>
    </source>
</evidence>
<dbReference type="PANTHER" id="PTHR11240:SF79">
    <property type="entry name" value="RIBONUCLEASE T2"/>
    <property type="match status" value="1"/>
</dbReference>
<dbReference type="InterPro" id="IPR018188">
    <property type="entry name" value="RNase_T2_His_AS_1"/>
</dbReference>
<evidence type="ECO:0000256" key="1">
    <source>
        <dbReference type="ARBA" id="ARBA00004410"/>
    </source>
</evidence>
<dbReference type="GO" id="GO:0005775">
    <property type="term" value="C:vacuolar lumen"/>
    <property type="evidence" value="ECO:0007669"/>
    <property type="project" value="UniProtKB-SubCell"/>
</dbReference>
<evidence type="ECO:0000256" key="17">
    <source>
        <dbReference type="RuleBase" id="RU004328"/>
    </source>
</evidence>
<dbReference type="Proteomes" id="UP000250266">
    <property type="component" value="Unassembled WGS sequence"/>
</dbReference>
<dbReference type="InterPro" id="IPR033697">
    <property type="entry name" value="Ribonuclease_T2_eukaryotic"/>
</dbReference>
<dbReference type="AlphaFoldDB" id="A0A8E2JHR1"/>
<dbReference type="InterPro" id="IPR057328">
    <property type="entry name" value="RNaseT2L_C"/>
</dbReference>
<dbReference type="GO" id="GO:0033897">
    <property type="term" value="F:ribonuclease T2 activity"/>
    <property type="evidence" value="ECO:0007669"/>
    <property type="project" value="UniProtKB-EC"/>
</dbReference>
<keyword evidence="8" id="KW-0732">Signal</keyword>
<dbReference type="PROSITE" id="PS00531">
    <property type="entry name" value="RNASE_T2_2"/>
    <property type="match status" value="1"/>
</dbReference>
<evidence type="ECO:0000256" key="16">
    <source>
        <dbReference type="PIRSR" id="PIRSR633697-1"/>
    </source>
</evidence>
<evidence type="ECO:0000256" key="12">
    <source>
        <dbReference type="ARBA" id="ARBA00023180"/>
    </source>
</evidence>
<evidence type="ECO:0000256" key="13">
    <source>
        <dbReference type="ARBA" id="ARBA00023239"/>
    </source>
</evidence>
<feature type="active site" evidence="16">
    <location>
        <position position="170"/>
    </location>
</feature>
<dbReference type="GO" id="GO:0006401">
    <property type="term" value="P:RNA catabolic process"/>
    <property type="evidence" value="ECO:0007669"/>
    <property type="project" value="TreeGrafter"/>
</dbReference>
<gene>
    <name evidence="19" type="ORF">K432DRAFT_380436</name>
</gene>
<evidence type="ECO:0000256" key="5">
    <source>
        <dbReference type="ARBA" id="ARBA00022490"/>
    </source>
</evidence>
<keyword evidence="9" id="KW-0255">Endonuclease</keyword>
<keyword evidence="7" id="KW-0540">Nuclease</keyword>
<keyword evidence="11" id="KW-1015">Disulfide bond</keyword>
<evidence type="ECO:0000256" key="7">
    <source>
        <dbReference type="ARBA" id="ARBA00022722"/>
    </source>
</evidence>
<evidence type="ECO:0000256" key="11">
    <source>
        <dbReference type="ARBA" id="ARBA00023157"/>
    </source>
</evidence>
<dbReference type="EMBL" id="KV744888">
    <property type="protein sequence ID" value="OCK82429.1"/>
    <property type="molecule type" value="Genomic_DNA"/>
</dbReference>
<evidence type="ECO:0000256" key="3">
    <source>
        <dbReference type="ARBA" id="ARBA00007469"/>
    </source>
</evidence>
<dbReference type="InterPro" id="IPR036430">
    <property type="entry name" value="RNase_T2-like_sf"/>
</dbReference>
<dbReference type="PANTHER" id="PTHR11240">
    <property type="entry name" value="RIBONUCLEASE T2"/>
    <property type="match status" value="1"/>
</dbReference>
<evidence type="ECO:0000256" key="2">
    <source>
        <dbReference type="ARBA" id="ARBA00004496"/>
    </source>
</evidence>
<keyword evidence="13" id="KW-0456">Lyase</keyword>
<evidence type="ECO:0000313" key="19">
    <source>
        <dbReference type="EMBL" id="OCK82429.1"/>
    </source>
</evidence>
<keyword evidence="5" id="KW-0963">Cytoplasm</keyword>
<dbReference type="FunFam" id="3.90.730.10:FF:000004">
    <property type="entry name" value="Ribonuclease T2-like"/>
    <property type="match status" value="1"/>
</dbReference>
<sequence>MAVLAAVEAVHNAARSALGVDPAAAAMTMASSIPSLRSLSKFALGGAQLLLGSASSVLGGTPESCSNPQLSCHNTTVVTDLCCFNAPGGQLLQTQFWDTSPSTGPSNSWTIHGLWPDHCDGTFDANCDANRAYTNITAILQSFGKTDLLNYMNIYWKDYQGNDETFWEHEWGKHGTCVSTLSPSCYTNYQPTEEAVDFFQKTVDLFQTLPSYDWLAAAGIVPSTTATYTSAAILAALGANRGGFQVTLGCTSGALDEIWYHYDVRGSVQTGDFVATDPDGSKSTCPSTGIQYLPKSGSPVSKSSAAASSTKTSASLTSTTLATSTLTSSSAAPSGTGTPGTFSGKGYLNVVTGGSTDGCIISAGTWYTSGTCATFTATASGSGFTLSSSKGKCAISSGALTCGSSVSTATVFTALNGDLAYSGSTTFYATSVPSGSTQATVYTTSKATSLVIAWQQL</sequence>
<keyword evidence="10" id="KW-0378">Hydrolase</keyword>
<organism evidence="19 20">
    <name type="scientific">Lepidopterella palustris CBS 459.81</name>
    <dbReference type="NCBI Taxonomy" id="1314670"/>
    <lineage>
        <taxon>Eukaryota</taxon>
        <taxon>Fungi</taxon>
        <taxon>Dikarya</taxon>
        <taxon>Ascomycota</taxon>
        <taxon>Pezizomycotina</taxon>
        <taxon>Dothideomycetes</taxon>
        <taxon>Pleosporomycetidae</taxon>
        <taxon>Mytilinidiales</taxon>
        <taxon>Argynnaceae</taxon>
        <taxon>Lepidopterella</taxon>
    </lineage>
</organism>
<dbReference type="EC" id="4.6.1.19" evidence="4"/>
<dbReference type="Gene3D" id="3.90.730.10">
    <property type="entry name" value="Ribonuclease T2-like"/>
    <property type="match status" value="1"/>
</dbReference>
<evidence type="ECO:0000256" key="9">
    <source>
        <dbReference type="ARBA" id="ARBA00022759"/>
    </source>
</evidence>
<dbReference type="Pfam" id="PF25488">
    <property type="entry name" value="RNaseT2L_C"/>
    <property type="match status" value="1"/>
</dbReference>
<dbReference type="InterPro" id="IPR001568">
    <property type="entry name" value="RNase_T2-like"/>
</dbReference>
<protein>
    <recommendedName>
        <fullName evidence="15">Ribonuclease T2-like</fullName>
        <ecNumber evidence="4">4.6.1.19</ecNumber>
    </recommendedName>
</protein>
<proteinExistence type="inferred from homology"/>
<feature type="active site" evidence="16">
    <location>
        <position position="112"/>
    </location>
</feature>
<evidence type="ECO:0000256" key="6">
    <source>
        <dbReference type="ARBA" id="ARBA00022554"/>
    </source>
</evidence>